<organism evidence="1 2">
    <name type="scientific">Amphibalanus amphitrite</name>
    <name type="common">Striped barnacle</name>
    <name type="synonym">Balanus amphitrite</name>
    <dbReference type="NCBI Taxonomy" id="1232801"/>
    <lineage>
        <taxon>Eukaryota</taxon>
        <taxon>Metazoa</taxon>
        <taxon>Ecdysozoa</taxon>
        <taxon>Arthropoda</taxon>
        <taxon>Crustacea</taxon>
        <taxon>Multicrustacea</taxon>
        <taxon>Cirripedia</taxon>
        <taxon>Thoracica</taxon>
        <taxon>Thoracicalcarea</taxon>
        <taxon>Balanomorpha</taxon>
        <taxon>Balanoidea</taxon>
        <taxon>Balanidae</taxon>
        <taxon>Amphibalaninae</taxon>
        <taxon>Amphibalanus</taxon>
    </lineage>
</organism>
<keyword evidence="2" id="KW-1185">Reference proteome</keyword>
<name>A0A6A4WN42_AMPAM</name>
<comment type="caution">
    <text evidence="1">The sequence shown here is derived from an EMBL/GenBank/DDBJ whole genome shotgun (WGS) entry which is preliminary data.</text>
</comment>
<dbReference type="AlphaFoldDB" id="A0A6A4WN42"/>
<proteinExistence type="predicted"/>
<dbReference type="Proteomes" id="UP000440578">
    <property type="component" value="Unassembled WGS sequence"/>
</dbReference>
<protein>
    <submittedName>
        <fullName evidence="1">Uncharacterized protein</fullName>
    </submittedName>
</protein>
<dbReference type="EMBL" id="VIIS01000949">
    <property type="protein sequence ID" value="KAF0303381.1"/>
    <property type="molecule type" value="Genomic_DNA"/>
</dbReference>
<gene>
    <name evidence="1" type="ORF">FJT64_024618</name>
</gene>
<accession>A0A6A4WN42</accession>
<sequence>MAGLDPSERGDRPRAGPWRILQTATRYTTTQELTSRYPKKISARVVEKVVGRLLVSCSVSSGVSVSTRLTAASSDDHLSAGDSSVAWVAHVRQ</sequence>
<evidence type="ECO:0000313" key="2">
    <source>
        <dbReference type="Proteomes" id="UP000440578"/>
    </source>
</evidence>
<evidence type="ECO:0000313" key="1">
    <source>
        <dbReference type="EMBL" id="KAF0303381.1"/>
    </source>
</evidence>
<reference evidence="1 2" key="1">
    <citation type="submission" date="2019-07" db="EMBL/GenBank/DDBJ databases">
        <title>Draft genome assembly of a fouling barnacle, Amphibalanus amphitrite (Darwin, 1854): The first reference genome for Thecostraca.</title>
        <authorList>
            <person name="Kim W."/>
        </authorList>
    </citation>
    <scope>NUCLEOTIDE SEQUENCE [LARGE SCALE GENOMIC DNA]</scope>
    <source>
        <strain evidence="1">SNU_AA5</strain>
        <tissue evidence="1">Soma without cirri and trophi</tissue>
    </source>
</reference>